<dbReference type="Proteomes" id="UP000052232">
    <property type="component" value="Unassembled WGS sequence"/>
</dbReference>
<dbReference type="EMBL" id="JACT01000001">
    <property type="protein sequence ID" value="KMS57928.1"/>
    <property type="molecule type" value="Genomic_DNA"/>
</dbReference>
<dbReference type="PANTHER" id="PTHR34818">
    <property type="entry name" value="PROTEIN BLI-3"/>
    <property type="match status" value="1"/>
</dbReference>
<dbReference type="InterPro" id="IPR012349">
    <property type="entry name" value="Split_barrel_FMN-bd"/>
</dbReference>
<organism evidence="2 3">
    <name type="scientific">Sphingobium cupriresistens LL01</name>
    <dbReference type="NCBI Taxonomy" id="1420583"/>
    <lineage>
        <taxon>Bacteria</taxon>
        <taxon>Pseudomonadati</taxon>
        <taxon>Pseudomonadota</taxon>
        <taxon>Alphaproteobacteria</taxon>
        <taxon>Sphingomonadales</taxon>
        <taxon>Sphingomonadaceae</taxon>
        <taxon>Sphingobium</taxon>
    </lineage>
</organism>
<sequence length="156" mass="17663">MSDNNDIRERFWAELSSSPFVMLGLQNSGEHSLPMTAQLDPDANHCFWFYTSRDNRLALGGAAMAQYAAKDHNLFACIEGTLSPETDPVIIDRYWSKEVEAWYPGGRNDPNLLMLRFDLGNAEIWRSDMSIKGVFKMLFGGDVREEMKGKHAQVAL</sequence>
<feature type="domain" description="General stress protein FMN-binding split barrel" evidence="1">
    <location>
        <begin position="8"/>
        <end position="137"/>
    </location>
</feature>
<dbReference type="PATRIC" id="fig|1420583.3.peg.1400"/>
<dbReference type="PANTHER" id="PTHR34818:SF1">
    <property type="entry name" value="PROTEIN BLI-3"/>
    <property type="match status" value="1"/>
</dbReference>
<dbReference type="SUPFAM" id="SSF50475">
    <property type="entry name" value="FMN-binding split barrel"/>
    <property type="match status" value="1"/>
</dbReference>
<gene>
    <name evidence="2" type="ORF">V473_06970</name>
</gene>
<comment type="caution">
    <text evidence="2">The sequence shown here is derived from an EMBL/GenBank/DDBJ whole genome shotgun (WGS) entry which is preliminary data.</text>
</comment>
<protein>
    <submittedName>
        <fullName evidence="2">General stress protein</fullName>
    </submittedName>
</protein>
<dbReference type="InterPro" id="IPR052917">
    <property type="entry name" value="Stress-Dev_Protein"/>
</dbReference>
<dbReference type="Pfam" id="PF16242">
    <property type="entry name" value="Pyrid_ox_like"/>
    <property type="match status" value="1"/>
</dbReference>
<accession>A0A0J7Y3C5</accession>
<evidence type="ECO:0000259" key="1">
    <source>
        <dbReference type="Pfam" id="PF16242"/>
    </source>
</evidence>
<reference evidence="2 3" key="1">
    <citation type="journal article" date="2015" name="G3 (Bethesda)">
        <title>Insights into Ongoing Evolution of the Hexachlorocyclohexane Catabolic Pathway from Comparative Genomics of Ten Sphingomonadaceae Strains.</title>
        <authorList>
            <person name="Pearce S.L."/>
            <person name="Oakeshott J.G."/>
            <person name="Pandey G."/>
        </authorList>
    </citation>
    <scope>NUCLEOTIDE SEQUENCE [LARGE SCALE GENOMIC DNA]</scope>
    <source>
        <strain evidence="2 3">LL01</strain>
    </source>
</reference>
<keyword evidence="3" id="KW-1185">Reference proteome</keyword>
<evidence type="ECO:0000313" key="2">
    <source>
        <dbReference type="EMBL" id="KMS57928.1"/>
    </source>
</evidence>
<dbReference type="AlphaFoldDB" id="A0A0J7Y3C5"/>
<dbReference type="STRING" id="1420583.V473_06970"/>
<name>A0A0J7Y3C5_9SPHN</name>
<dbReference type="RefSeq" id="WP_066605238.1">
    <property type="nucleotide sequence ID" value="NZ_KQ130434.1"/>
</dbReference>
<proteinExistence type="predicted"/>
<dbReference type="InterPro" id="IPR038725">
    <property type="entry name" value="YdaG_split_barrel_FMN-bd"/>
</dbReference>
<evidence type="ECO:0000313" key="3">
    <source>
        <dbReference type="Proteomes" id="UP000052232"/>
    </source>
</evidence>
<dbReference type="Gene3D" id="2.30.110.10">
    <property type="entry name" value="Electron Transport, Fmn-binding Protein, Chain A"/>
    <property type="match status" value="1"/>
</dbReference>